<evidence type="ECO:0000313" key="3">
    <source>
        <dbReference type="Proteomes" id="UP001310594"/>
    </source>
</evidence>
<protein>
    <recommendedName>
        <fullName evidence="1">BTB domain-containing protein</fullName>
    </recommendedName>
</protein>
<dbReference type="EMBL" id="JAVRQU010000020">
    <property type="protein sequence ID" value="KAK5691953.1"/>
    <property type="molecule type" value="Genomic_DNA"/>
</dbReference>
<dbReference type="PROSITE" id="PS50097">
    <property type="entry name" value="BTB"/>
    <property type="match status" value="1"/>
</dbReference>
<accession>A0AAN7VX96</accession>
<comment type="caution">
    <text evidence="2">The sequence shown here is derived from an EMBL/GenBank/DDBJ whole genome shotgun (WGS) entry which is preliminary data.</text>
</comment>
<proteinExistence type="predicted"/>
<dbReference type="InterPro" id="IPR000210">
    <property type="entry name" value="BTB/POZ_dom"/>
</dbReference>
<sequence length="241" mass="27360">MSAKRRAEDSADGPRKRPRTNYSATFEVLIGPEVSPFTVHQDFLCRTSDFFKKARTGDWVESKERTVRLAHVEAAIFQIYVEALYYPDIDLYEALALSSGDPAGQLLFDASEHRQVDIVLQLCGLWALGEYLQDYKIQNKVMDALHQRVPISTYTSVRVIAWLSAHTTTTSLPAKYVRSLFANYLKNAEEPHVMLSKFKTGENKLSADMLADLLEEVLTPTPWLPFCDKYHVHPEGTEKCA</sequence>
<organism evidence="2 3">
    <name type="scientific">Elasticomyces elasticus</name>
    <dbReference type="NCBI Taxonomy" id="574655"/>
    <lineage>
        <taxon>Eukaryota</taxon>
        <taxon>Fungi</taxon>
        <taxon>Dikarya</taxon>
        <taxon>Ascomycota</taxon>
        <taxon>Pezizomycotina</taxon>
        <taxon>Dothideomycetes</taxon>
        <taxon>Dothideomycetidae</taxon>
        <taxon>Mycosphaerellales</taxon>
        <taxon>Teratosphaeriaceae</taxon>
        <taxon>Elasticomyces</taxon>
    </lineage>
</organism>
<dbReference type="AlphaFoldDB" id="A0AAN7VX96"/>
<dbReference type="SUPFAM" id="SSF54695">
    <property type="entry name" value="POZ domain"/>
    <property type="match status" value="1"/>
</dbReference>
<reference evidence="2" key="1">
    <citation type="submission" date="2023-08" db="EMBL/GenBank/DDBJ databases">
        <title>Black Yeasts Isolated from many extreme environments.</title>
        <authorList>
            <person name="Coleine C."/>
            <person name="Stajich J.E."/>
            <person name="Selbmann L."/>
        </authorList>
    </citation>
    <scope>NUCLEOTIDE SEQUENCE</scope>
    <source>
        <strain evidence="2">CCFEE 5810</strain>
    </source>
</reference>
<evidence type="ECO:0000259" key="1">
    <source>
        <dbReference type="PROSITE" id="PS50097"/>
    </source>
</evidence>
<dbReference type="Proteomes" id="UP001310594">
    <property type="component" value="Unassembled WGS sequence"/>
</dbReference>
<dbReference type="PANTHER" id="PTHR47843:SF2">
    <property type="entry name" value="BTB DOMAIN-CONTAINING PROTEIN"/>
    <property type="match status" value="1"/>
</dbReference>
<dbReference type="PANTHER" id="PTHR47843">
    <property type="entry name" value="BTB DOMAIN-CONTAINING PROTEIN-RELATED"/>
    <property type="match status" value="1"/>
</dbReference>
<dbReference type="InterPro" id="IPR011333">
    <property type="entry name" value="SKP1/BTB/POZ_sf"/>
</dbReference>
<dbReference type="CDD" id="cd18186">
    <property type="entry name" value="BTB_POZ_ZBTB_KLHL-like"/>
    <property type="match status" value="1"/>
</dbReference>
<name>A0AAN7VX96_9PEZI</name>
<gene>
    <name evidence="2" type="ORF">LTR97_011124</name>
</gene>
<dbReference type="Gene3D" id="3.30.710.10">
    <property type="entry name" value="Potassium Channel Kv1.1, Chain A"/>
    <property type="match status" value="1"/>
</dbReference>
<feature type="domain" description="BTB" evidence="1">
    <location>
        <begin position="26"/>
        <end position="93"/>
    </location>
</feature>
<evidence type="ECO:0000313" key="2">
    <source>
        <dbReference type="EMBL" id="KAK5691953.1"/>
    </source>
</evidence>